<dbReference type="Pfam" id="PF06707">
    <property type="entry name" value="DUF1194"/>
    <property type="match status" value="1"/>
</dbReference>
<dbReference type="Proteomes" id="UP000469011">
    <property type="component" value="Unassembled WGS sequence"/>
</dbReference>
<dbReference type="Gene3D" id="3.40.50.410">
    <property type="entry name" value="von Willebrand factor, type A domain"/>
    <property type="match status" value="1"/>
</dbReference>
<sequence length="275" mass="29752">MPLPAVAIERGLSDFGAGTKAAPEGTAVDVELVLAVDVSWSMDQSEQAIQRDGYAAAFRDPKVQEAIFDGVNGKVAVTYVEWAGTVSQTVVVPWTLIDSKAAADAFAYQLTTELPDRERRTSISAAIDTIVPMFAGNGYDGLRRVIDISGDGPNNQGRMVTMARDGAVAAGITINGLPLMTSGNGFSWGSIPDLDRYYSDCVIGGPRAFVIPVNDWSQFPDAVRRKLILELAGGWPVDQEETRPVVKTQALPPADCLVGEAMWMERQQRWMDDAR</sequence>
<dbReference type="InterPro" id="IPR010607">
    <property type="entry name" value="DUF1194"/>
</dbReference>
<organism evidence="1 2">
    <name type="scientific">Jiella pacifica</name>
    <dbReference type="NCBI Taxonomy" id="2696469"/>
    <lineage>
        <taxon>Bacteria</taxon>
        <taxon>Pseudomonadati</taxon>
        <taxon>Pseudomonadota</taxon>
        <taxon>Alphaproteobacteria</taxon>
        <taxon>Hyphomicrobiales</taxon>
        <taxon>Aurantimonadaceae</taxon>
        <taxon>Jiella</taxon>
    </lineage>
</organism>
<reference evidence="1 2" key="1">
    <citation type="submission" date="2020-01" db="EMBL/GenBank/DDBJ databases">
        <title>Jiella pacifica sp. nov.</title>
        <authorList>
            <person name="Xue Z."/>
            <person name="Zhu S."/>
            <person name="Chen J."/>
            <person name="Yang J."/>
        </authorList>
    </citation>
    <scope>NUCLEOTIDE SEQUENCE [LARGE SCALE GENOMIC DNA]</scope>
    <source>
        <strain evidence="1 2">40Bstr34</strain>
    </source>
</reference>
<dbReference type="EMBL" id="JAAAMG010000008">
    <property type="protein sequence ID" value="NDW05035.1"/>
    <property type="molecule type" value="Genomic_DNA"/>
</dbReference>
<protein>
    <submittedName>
        <fullName evidence="1">DUF1194 domain-containing protein</fullName>
    </submittedName>
</protein>
<accession>A0A6N9T4A7</accession>
<dbReference type="RefSeq" id="WP_163463291.1">
    <property type="nucleotide sequence ID" value="NZ_JAAAMG010000008.1"/>
</dbReference>
<dbReference type="InterPro" id="IPR036465">
    <property type="entry name" value="vWFA_dom_sf"/>
</dbReference>
<gene>
    <name evidence="1" type="ORF">GTK09_11390</name>
</gene>
<keyword evidence="2" id="KW-1185">Reference proteome</keyword>
<evidence type="ECO:0000313" key="2">
    <source>
        <dbReference type="Proteomes" id="UP000469011"/>
    </source>
</evidence>
<dbReference type="SUPFAM" id="SSF53300">
    <property type="entry name" value="vWA-like"/>
    <property type="match status" value="1"/>
</dbReference>
<dbReference type="AlphaFoldDB" id="A0A6N9T4A7"/>
<comment type="caution">
    <text evidence="1">The sequence shown here is derived from an EMBL/GenBank/DDBJ whole genome shotgun (WGS) entry which is preliminary data.</text>
</comment>
<name>A0A6N9T4A7_9HYPH</name>
<evidence type="ECO:0000313" key="1">
    <source>
        <dbReference type="EMBL" id="NDW05035.1"/>
    </source>
</evidence>
<proteinExistence type="predicted"/>